<dbReference type="NCBIfam" id="TIGR01764">
    <property type="entry name" value="excise"/>
    <property type="match status" value="1"/>
</dbReference>
<sequence length="68" mass="7630">MIDQPVRVSSGAVVRVHVEWLTVAEAAAFAKVSEKTIRRWYTSGRLEVDRLGPRLVRIRRSALLDVAA</sequence>
<dbReference type="GO" id="GO:0003677">
    <property type="term" value="F:DNA binding"/>
    <property type="evidence" value="ECO:0007669"/>
    <property type="project" value="InterPro"/>
</dbReference>
<name>L7LLW2_9ACTN</name>
<organism evidence="2 3">
    <name type="scientific">Gordonia sihwensis NBRC 108236</name>
    <dbReference type="NCBI Taxonomy" id="1223544"/>
    <lineage>
        <taxon>Bacteria</taxon>
        <taxon>Bacillati</taxon>
        <taxon>Actinomycetota</taxon>
        <taxon>Actinomycetes</taxon>
        <taxon>Mycobacteriales</taxon>
        <taxon>Gordoniaceae</taxon>
        <taxon>Gordonia</taxon>
    </lineage>
</organism>
<dbReference type="InterPro" id="IPR009061">
    <property type="entry name" value="DNA-bd_dom_put_sf"/>
</dbReference>
<feature type="domain" description="Helix-turn-helix" evidence="1">
    <location>
        <begin position="20"/>
        <end position="65"/>
    </location>
</feature>
<evidence type="ECO:0000313" key="3">
    <source>
        <dbReference type="Proteomes" id="UP000035083"/>
    </source>
</evidence>
<dbReference type="InterPro" id="IPR041657">
    <property type="entry name" value="HTH_17"/>
</dbReference>
<dbReference type="Proteomes" id="UP000035083">
    <property type="component" value="Unassembled WGS sequence"/>
</dbReference>
<comment type="caution">
    <text evidence="2">The sequence shown here is derived from an EMBL/GenBank/DDBJ whole genome shotgun (WGS) entry which is preliminary data.</text>
</comment>
<reference evidence="2 3" key="1">
    <citation type="submission" date="2012-12" db="EMBL/GenBank/DDBJ databases">
        <title>Whole genome shotgun sequence of Gordonia sihwensis NBRC 108236.</title>
        <authorList>
            <person name="Yoshida I."/>
            <person name="Hosoyama A."/>
            <person name="Tsuchikane K."/>
            <person name="Ando Y."/>
            <person name="Baba S."/>
            <person name="Ohji S."/>
            <person name="Hamada M."/>
            <person name="Tamura T."/>
            <person name="Yamazoe A."/>
            <person name="Yamazaki S."/>
            <person name="Fujita N."/>
        </authorList>
    </citation>
    <scope>NUCLEOTIDE SEQUENCE [LARGE SCALE GENOMIC DNA]</scope>
    <source>
        <strain evidence="2 3">NBRC 108236</strain>
    </source>
</reference>
<dbReference type="SUPFAM" id="SSF46955">
    <property type="entry name" value="Putative DNA-binding domain"/>
    <property type="match status" value="1"/>
</dbReference>
<dbReference type="AlphaFoldDB" id="L7LLW2"/>
<accession>L7LLW2</accession>
<evidence type="ECO:0000259" key="1">
    <source>
        <dbReference type="Pfam" id="PF12728"/>
    </source>
</evidence>
<evidence type="ECO:0000313" key="2">
    <source>
        <dbReference type="EMBL" id="GAC62125.1"/>
    </source>
</evidence>
<dbReference type="InterPro" id="IPR010093">
    <property type="entry name" value="SinI_DNA-bd"/>
</dbReference>
<keyword evidence="3" id="KW-1185">Reference proteome</keyword>
<protein>
    <recommendedName>
        <fullName evidence="1">Helix-turn-helix domain-containing protein</fullName>
    </recommendedName>
</protein>
<gene>
    <name evidence="2" type="ORF">GSI01S_29_00130</name>
</gene>
<proteinExistence type="predicted"/>
<dbReference type="EMBL" id="BANU01000029">
    <property type="protein sequence ID" value="GAC62125.1"/>
    <property type="molecule type" value="Genomic_DNA"/>
</dbReference>
<dbReference type="Pfam" id="PF12728">
    <property type="entry name" value="HTH_17"/>
    <property type="match status" value="1"/>
</dbReference>